<evidence type="ECO:0000313" key="1">
    <source>
        <dbReference type="EMBL" id="SHN75880.1"/>
    </source>
</evidence>
<proteinExistence type="predicted"/>
<evidence type="ECO:0000313" key="2">
    <source>
        <dbReference type="Proteomes" id="UP000184096"/>
    </source>
</evidence>
<protein>
    <recommendedName>
        <fullName evidence="3">DUF2867 domain-containing protein</fullName>
    </recommendedName>
</protein>
<dbReference type="AlphaFoldDB" id="A0A1M7TYZ7"/>
<organism evidence="1 2">
    <name type="scientific">Bradyrhizobium erythrophlei</name>
    <dbReference type="NCBI Taxonomy" id="1437360"/>
    <lineage>
        <taxon>Bacteria</taxon>
        <taxon>Pseudomonadati</taxon>
        <taxon>Pseudomonadota</taxon>
        <taxon>Alphaproteobacteria</taxon>
        <taxon>Hyphomicrobiales</taxon>
        <taxon>Nitrobacteraceae</taxon>
        <taxon>Bradyrhizobium</taxon>
    </lineage>
</organism>
<keyword evidence="2" id="KW-1185">Reference proteome</keyword>
<dbReference type="OrthoDB" id="7058586at2"/>
<evidence type="ECO:0008006" key="3">
    <source>
        <dbReference type="Google" id="ProtNLM"/>
    </source>
</evidence>
<dbReference type="InterPro" id="IPR021295">
    <property type="entry name" value="DUF2867"/>
</dbReference>
<reference evidence="2" key="1">
    <citation type="submission" date="2016-11" db="EMBL/GenBank/DDBJ databases">
        <authorList>
            <person name="Varghese N."/>
            <person name="Submissions S."/>
        </authorList>
    </citation>
    <scope>NUCLEOTIDE SEQUENCE [LARGE SCALE GENOMIC DNA]</scope>
    <source>
        <strain evidence="2">GAS401</strain>
    </source>
</reference>
<dbReference type="RefSeq" id="WP_072818814.1">
    <property type="nucleotide sequence ID" value="NZ_LT670849.1"/>
</dbReference>
<dbReference type="Proteomes" id="UP000184096">
    <property type="component" value="Chromosome I"/>
</dbReference>
<gene>
    <name evidence="1" type="ORF">SAMN05444170_3072</name>
</gene>
<sequence length="162" mass="17734">MTIREIEPEVDREHVLAGAQFADAFRVTVADASLDARAAAERMFSRNPRWVQSLLDLRNAVVAPFGLKTSGANDASTRGMIGLFPVLSETPQRLVAGFNDHHLDFRVVVDVAPADHGQQVTATTLVLTHNWLGRAYLGVIMPFHRMISKALLKQVGQAPASH</sequence>
<accession>A0A1M7TYZ7</accession>
<name>A0A1M7TYZ7_9BRAD</name>
<dbReference type="EMBL" id="LT670849">
    <property type="protein sequence ID" value="SHN75880.1"/>
    <property type="molecule type" value="Genomic_DNA"/>
</dbReference>
<dbReference type="Pfam" id="PF11066">
    <property type="entry name" value="DUF2867"/>
    <property type="match status" value="1"/>
</dbReference>